<evidence type="ECO:0000313" key="4">
    <source>
        <dbReference type="EMBL" id="RCL42535.1"/>
    </source>
</evidence>
<dbReference type="GO" id="GO:0050570">
    <property type="term" value="F:4-hydroxythreonine-4-phosphate dehydrogenase activity"/>
    <property type="evidence" value="ECO:0007669"/>
    <property type="project" value="UniProtKB-EC"/>
</dbReference>
<reference evidence="4 5" key="1">
    <citation type="journal article" date="2018" name="Microbiome">
        <title>Fine metagenomic profile of the Mediterranean stratified and mixed water columns revealed by assembly and recruitment.</title>
        <authorList>
            <person name="Haro-Moreno J.M."/>
            <person name="Lopez-Perez M."/>
            <person name="De La Torre J.R."/>
            <person name="Picazo A."/>
            <person name="Camacho A."/>
            <person name="Rodriguez-Valera F."/>
        </authorList>
    </citation>
    <scope>NUCLEOTIDE SEQUENCE [LARGE SCALE GENOMIC DNA]</scope>
    <source>
        <strain evidence="4">MED-G82</strain>
    </source>
</reference>
<dbReference type="GO" id="GO:0008615">
    <property type="term" value="P:pyridoxine biosynthetic process"/>
    <property type="evidence" value="ECO:0007669"/>
    <property type="project" value="TreeGrafter"/>
</dbReference>
<keyword evidence="2 4" id="KW-0560">Oxidoreductase</keyword>
<evidence type="ECO:0000256" key="3">
    <source>
        <dbReference type="ARBA" id="ARBA00023027"/>
    </source>
</evidence>
<dbReference type="InterPro" id="IPR005255">
    <property type="entry name" value="PdxA_fam"/>
</dbReference>
<keyword evidence="1" id="KW-0479">Metal-binding</keyword>
<dbReference type="EMBL" id="QOPE01000003">
    <property type="protein sequence ID" value="RCL42535.1"/>
    <property type="molecule type" value="Genomic_DNA"/>
</dbReference>
<dbReference type="GO" id="GO:0051287">
    <property type="term" value="F:NAD binding"/>
    <property type="evidence" value="ECO:0007669"/>
    <property type="project" value="InterPro"/>
</dbReference>
<evidence type="ECO:0000256" key="2">
    <source>
        <dbReference type="ARBA" id="ARBA00023002"/>
    </source>
</evidence>
<dbReference type="Proteomes" id="UP000253307">
    <property type="component" value="Unassembled WGS sequence"/>
</dbReference>
<organism evidence="4 5">
    <name type="scientific">SAR86 cluster bacterium</name>
    <dbReference type="NCBI Taxonomy" id="2030880"/>
    <lineage>
        <taxon>Bacteria</taxon>
        <taxon>Pseudomonadati</taxon>
        <taxon>Pseudomonadota</taxon>
        <taxon>Gammaproteobacteria</taxon>
        <taxon>SAR86 cluster</taxon>
    </lineage>
</organism>
<comment type="caution">
    <text evidence="4">The sequence shown here is derived from an EMBL/GenBank/DDBJ whole genome shotgun (WGS) entry which is preliminary data.</text>
</comment>
<dbReference type="NCBIfam" id="TIGR00557">
    <property type="entry name" value="pdxA"/>
    <property type="match status" value="1"/>
</dbReference>
<dbReference type="SUPFAM" id="SSF53659">
    <property type="entry name" value="Isocitrate/Isopropylmalate dehydrogenase-like"/>
    <property type="match status" value="1"/>
</dbReference>
<dbReference type="GO" id="GO:0042823">
    <property type="term" value="P:pyridoxal phosphate biosynthetic process"/>
    <property type="evidence" value="ECO:0007669"/>
    <property type="project" value="TreeGrafter"/>
</dbReference>
<dbReference type="Pfam" id="PF04166">
    <property type="entry name" value="PdxA"/>
    <property type="match status" value="1"/>
</dbReference>
<keyword evidence="3" id="KW-0520">NAD</keyword>
<protein>
    <submittedName>
        <fullName evidence="4">4-hydroxythreonine-4-phosphate dehydrogenase PdxA</fullName>
        <ecNumber evidence="4">1.1.1.262</ecNumber>
    </submittedName>
</protein>
<evidence type="ECO:0000313" key="5">
    <source>
        <dbReference type="Proteomes" id="UP000253307"/>
    </source>
</evidence>
<dbReference type="GO" id="GO:0046872">
    <property type="term" value="F:metal ion binding"/>
    <property type="evidence" value="ECO:0007669"/>
    <property type="project" value="UniProtKB-KW"/>
</dbReference>
<dbReference type="PANTHER" id="PTHR30004">
    <property type="entry name" value="4-HYDROXYTHREONINE-4-PHOSPHATE DEHYDROGENASE"/>
    <property type="match status" value="1"/>
</dbReference>
<gene>
    <name evidence="4" type="primary">pdxA</name>
    <name evidence="4" type="ORF">DBW96_00630</name>
</gene>
<proteinExistence type="predicted"/>
<sequence>MKTILFSPGEPAGIGPDLIIKLVNSRIWESIDSRIICLGDSEFFLKRSNLLEQKIKIHELESLSKLKKNKKGILQVFKVKSCEDISPCKPNPINAKYILDHLDFGIKYCKANEKTALVTGPIQKSNIIDAGYNFTGHTEWIKKKTGSSDVLMMLASEKLRVALTTTHLPLKEVYKEIKKSRVLKKIMILDSSLKSQLKIKKPYITVLGLNPHAGESGHLGTEEIKYIQPAIKEAKIKGINVNGPLAADTAFNKETLKRTDAYLSMYHDQGLPVLKALSFGDAVNITLGTPIIRTSVDHGTALELAGTNNVSTKSLAVALKQADQIL</sequence>
<dbReference type="Gene3D" id="3.40.718.10">
    <property type="entry name" value="Isopropylmalate Dehydrogenase"/>
    <property type="match status" value="1"/>
</dbReference>
<dbReference type="PANTHER" id="PTHR30004:SF5">
    <property type="entry name" value="4-HYDROXYTHREONINE-4-PHOSPHATE DEHYDROGENASE"/>
    <property type="match status" value="1"/>
</dbReference>
<name>A0A368BZL1_9GAMM</name>
<evidence type="ECO:0000256" key="1">
    <source>
        <dbReference type="ARBA" id="ARBA00022723"/>
    </source>
</evidence>
<accession>A0A368BZL1</accession>
<dbReference type="AlphaFoldDB" id="A0A368BZL1"/>
<dbReference type="EC" id="1.1.1.262" evidence="4"/>